<accession>A0A2S2NCI5</accession>
<dbReference type="AlphaFoldDB" id="A0A2S2NCI5"/>
<sequence length="328" mass="35110">MNCIQVCLVLAAGCTMLASADLTSYKLGYSTNDLNTVELDAIKDCDPLTSGYVVTGSTPAPIMRAAVDIEPARIMSSVTPSPILSTASEYVSVSTPAPIMRTAVDIEPARIMSMTPSPIISTASEFVSVSTPAPIMRTAIDIEPARIIDTAPLKLETRIATSPLLNAFRPALTTFDSAAWQANLENASPAPVAMKTITKTANLGSSITSTKLEAMPTIRSQYTLATAAPLIESKIAMPIQQSIPITRPLTSRILSLPSVSSSYSYIPRTYAPFHLNTYTAPQFYSTASRYLAAPQYYSSAAFVPQYYSAAPKYYSSVSLSADEPCDKK</sequence>
<keyword evidence="1" id="KW-0732">Signal</keyword>
<dbReference type="EMBL" id="GGMR01002236">
    <property type="protein sequence ID" value="MBY14855.1"/>
    <property type="molecule type" value="Transcribed_RNA"/>
</dbReference>
<evidence type="ECO:0000313" key="2">
    <source>
        <dbReference type="EMBL" id="MBY14855.1"/>
    </source>
</evidence>
<reference evidence="2" key="1">
    <citation type="submission" date="2018-04" db="EMBL/GenBank/DDBJ databases">
        <title>Transcriptome of Schizaphis graminum biotype I.</title>
        <authorList>
            <person name="Scully E.D."/>
            <person name="Geib S.M."/>
            <person name="Palmer N.A."/>
            <person name="Koch K."/>
            <person name="Bradshaw J."/>
            <person name="Heng-Moss T."/>
            <person name="Sarath G."/>
        </authorList>
    </citation>
    <scope>NUCLEOTIDE SEQUENCE</scope>
</reference>
<evidence type="ECO:0000256" key="1">
    <source>
        <dbReference type="SAM" id="SignalP"/>
    </source>
</evidence>
<gene>
    <name evidence="2" type="ORF">g.98960</name>
</gene>
<organism evidence="2">
    <name type="scientific">Schizaphis graminum</name>
    <name type="common">Green bug aphid</name>
    <dbReference type="NCBI Taxonomy" id="13262"/>
    <lineage>
        <taxon>Eukaryota</taxon>
        <taxon>Metazoa</taxon>
        <taxon>Ecdysozoa</taxon>
        <taxon>Arthropoda</taxon>
        <taxon>Hexapoda</taxon>
        <taxon>Insecta</taxon>
        <taxon>Pterygota</taxon>
        <taxon>Neoptera</taxon>
        <taxon>Paraneoptera</taxon>
        <taxon>Hemiptera</taxon>
        <taxon>Sternorrhyncha</taxon>
        <taxon>Aphidomorpha</taxon>
        <taxon>Aphidoidea</taxon>
        <taxon>Aphididae</taxon>
        <taxon>Aphidini</taxon>
        <taxon>Schizaphis</taxon>
    </lineage>
</organism>
<protein>
    <submittedName>
        <fullName evidence="2">Uncharacterized protein</fullName>
    </submittedName>
</protein>
<feature type="chain" id="PRO_5015652271" evidence="1">
    <location>
        <begin position="21"/>
        <end position="328"/>
    </location>
</feature>
<proteinExistence type="predicted"/>
<name>A0A2S2NCI5_SCHGA</name>
<feature type="signal peptide" evidence="1">
    <location>
        <begin position="1"/>
        <end position="20"/>
    </location>
</feature>